<dbReference type="SUPFAM" id="SSF143865">
    <property type="entry name" value="CorA soluble domain-like"/>
    <property type="match status" value="1"/>
</dbReference>
<evidence type="ECO:0000256" key="8">
    <source>
        <dbReference type="SAM" id="Phobius"/>
    </source>
</evidence>
<comment type="similarity">
    <text evidence="2">Belongs to the CorA metal ion transporter (MIT) (TC 1.A.35) family.</text>
</comment>
<dbReference type="Gene3D" id="3.30.460.20">
    <property type="entry name" value="CorA soluble domain-like"/>
    <property type="match status" value="1"/>
</dbReference>
<dbReference type="PANTHER" id="PTHR46494">
    <property type="entry name" value="CORA FAMILY METAL ION TRANSPORTER (EUROFUNG)"/>
    <property type="match status" value="1"/>
</dbReference>
<dbReference type="AlphaFoldDB" id="A0A0G1ZNS5"/>
<evidence type="ECO:0000256" key="5">
    <source>
        <dbReference type="ARBA" id="ARBA00022692"/>
    </source>
</evidence>
<sequence length="304" mass="35917">MISRIDYKGLSWVDIQNPTAEEIARVSGEFGLNHVVAEDLSKPTFRPRAENYGTHLFFILHLPLFDSKNSRHRSRELDIVAGRKFLITLHYDPVEPLTQFFKALEQNLALREKSFEDSTARLLYLLWRQLYEHLFTELDHIQRKVERIEERIFAGREKELIEDISLLRRDILDFLRSIRPHEIILESIHKLGERFFEEDFSNFATELSSRHRRLLLLIENQKDTLETLYATNDSLLTHRSNEIIKTLTMMALLTFPLTLIAAIFSLNTKFLPIVGRPNDFWIILGIMLATVLVMLTFFKYRKWI</sequence>
<dbReference type="GO" id="GO:0000287">
    <property type="term" value="F:magnesium ion binding"/>
    <property type="evidence" value="ECO:0007669"/>
    <property type="project" value="TreeGrafter"/>
</dbReference>
<evidence type="ECO:0000256" key="3">
    <source>
        <dbReference type="ARBA" id="ARBA00022448"/>
    </source>
</evidence>
<dbReference type="GO" id="GO:0005886">
    <property type="term" value="C:plasma membrane"/>
    <property type="evidence" value="ECO:0007669"/>
    <property type="project" value="UniProtKB-SubCell"/>
</dbReference>
<comment type="caution">
    <text evidence="9">The sequence shown here is derived from an EMBL/GenBank/DDBJ whole genome shotgun (WGS) entry which is preliminary data.</text>
</comment>
<protein>
    <submittedName>
        <fullName evidence="9">Mg2 transporter protein CorA family protein, metal ion transporter, MIT family</fullName>
    </submittedName>
</protein>
<gene>
    <name evidence="9" type="ORF">UY61_C0015G0009</name>
</gene>
<evidence type="ECO:0000256" key="4">
    <source>
        <dbReference type="ARBA" id="ARBA00022475"/>
    </source>
</evidence>
<name>A0A0G1ZNS5_9BACT</name>
<proteinExistence type="inferred from homology"/>
<dbReference type="GO" id="GO:0050897">
    <property type="term" value="F:cobalt ion binding"/>
    <property type="evidence" value="ECO:0007669"/>
    <property type="project" value="TreeGrafter"/>
</dbReference>
<evidence type="ECO:0000313" key="9">
    <source>
        <dbReference type="EMBL" id="KKW21084.1"/>
    </source>
</evidence>
<evidence type="ECO:0000256" key="7">
    <source>
        <dbReference type="ARBA" id="ARBA00023136"/>
    </source>
</evidence>
<dbReference type="InterPro" id="IPR002523">
    <property type="entry name" value="MgTranspt_CorA/ZnTranspt_ZntB"/>
</dbReference>
<keyword evidence="4" id="KW-1003">Cell membrane</keyword>
<dbReference type="SUPFAM" id="SSF144083">
    <property type="entry name" value="Magnesium transport protein CorA, transmembrane region"/>
    <property type="match status" value="1"/>
</dbReference>
<dbReference type="EMBL" id="LCQQ01000015">
    <property type="protein sequence ID" value="KKW21084.1"/>
    <property type="molecule type" value="Genomic_DNA"/>
</dbReference>
<evidence type="ECO:0000256" key="2">
    <source>
        <dbReference type="ARBA" id="ARBA00009765"/>
    </source>
</evidence>
<dbReference type="GO" id="GO:0015095">
    <property type="term" value="F:magnesium ion transmembrane transporter activity"/>
    <property type="evidence" value="ECO:0007669"/>
    <property type="project" value="TreeGrafter"/>
</dbReference>
<dbReference type="Proteomes" id="UP000034201">
    <property type="component" value="Unassembled WGS sequence"/>
</dbReference>
<feature type="transmembrane region" description="Helical" evidence="8">
    <location>
        <begin position="247"/>
        <end position="268"/>
    </location>
</feature>
<keyword evidence="5 8" id="KW-0812">Transmembrane</keyword>
<dbReference type="GO" id="GO:0015087">
    <property type="term" value="F:cobalt ion transmembrane transporter activity"/>
    <property type="evidence" value="ECO:0007669"/>
    <property type="project" value="TreeGrafter"/>
</dbReference>
<dbReference type="Pfam" id="PF01544">
    <property type="entry name" value="CorA"/>
    <property type="match status" value="1"/>
</dbReference>
<dbReference type="Gene3D" id="1.20.58.340">
    <property type="entry name" value="Magnesium transport protein CorA, transmembrane region"/>
    <property type="match status" value="2"/>
</dbReference>
<keyword evidence="3" id="KW-0813">Transport</keyword>
<keyword evidence="6 8" id="KW-1133">Transmembrane helix</keyword>
<dbReference type="CDD" id="cd12822">
    <property type="entry name" value="TmCorA-like"/>
    <property type="match status" value="1"/>
</dbReference>
<dbReference type="InterPro" id="IPR045861">
    <property type="entry name" value="CorA_cytoplasmic_dom"/>
</dbReference>
<evidence type="ECO:0000313" key="10">
    <source>
        <dbReference type="Proteomes" id="UP000034201"/>
    </source>
</evidence>
<dbReference type="PANTHER" id="PTHR46494:SF1">
    <property type="entry name" value="CORA FAMILY METAL ION TRANSPORTER (EUROFUNG)"/>
    <property type="match status" value="1"/>
</dbReference>
<keyword evidence="7 8" id="KW-0472">Membrane</keyword>
<evidence type="ECO:0000256" key="1">
    <source>
        <dbReference type="ARBA" id="ARBA00004651"/>
    </source>
</evidence>
<comment type="subcellular location">
    <subcellularLocation>
        <location evidence="1">Cell membrane</location>
        <topology evidence="1">Multi-pass membrane protein</topology>
    </subcellularLocation>
</comment>
<evidence type="ECO:0000256" key="6">
    <source>
        <dbReference type="ARBA" id="ARBA00022989"/>
    </source>
</evidence>
<feature type="transmembrane region" description="Helical" evidence="8">
    <location>
        <begin position="280"/>
        <end position="298"/>
    </location>
</feature>
<dbReference type="InterPro" id="IPR045863">
    <property type="entry name" value="CorA_TM1_TM2"/>
</dbReference>
<reference evidence="9 10" key="1">
    <citation type="journal article" date="2015" name="Nature">
        <title>rRNA introns, odd ribosomes, and small enigmatic genomes across a large radiation of phyla.</title>
        <authorList>
            <person name="Brown C.T."/>
            <person name="Hug L.A."/>
            <person name="Thomas B.C."/>
            <person name="Sharon I."/>
            <person name="Castelle C.J."/>
            <person name="Singh A."/>
            <person name="Wilkins M.J."/>
            <person name="Williams K.H."/>
            <person name="Banfield J.F."/>
        </authorList>
    </citation>
    <scope>NUCLEOTIDE SEQUENCE [LARGE SCALE GENOMIC DNA]</scope>
</reference>
<accession>A0A0G1ZNS5</accession>
<organism evidence="9 10">
    <name type="scientific">Candidatus Adlerbacteria bacterium GW2011_GWC1_50_9</name>
    <dbReference type="NCBI Taxonomy" id="1618608"/>
    <lineage>
        <taxon>Bacteria</taxon>
        <taxon>Candidatus Adleribacteriota</taxon>
    </lineage>
</organism>